<dbReference type="EMBL" id="JAHWGI010001378">
    <property type="protein sequence ID" value="KAK3929138.1"/>
    <property type="molecule type" value="Genomic_DNA"/>
</dbReference>
<evidence type="ECO:0000259" key="2">
    <source>
        <dbReference type="Pfam" id="PF13843"/>
    </source>
</evidence>
<feature type="domain" description="PiggyBac transposable element-derived protein" evidence="2">
    <location>
        <begin position="10"/>
        <end position="97"/>
    </location>
</feature>
<dbReference type="PANTHER" id="PTHR46599">
    <property type="entry name" value="PIGGYBAC TRANSPOSABLE ELEMENT-DERIVED PROTEIN 4"/>
    <property type="match status" value="1"/>
</dbReference>
<protein>
    <submittedName>
        <fullName evidence="3">PiggyBac transposable element-derived protein 4</fullName>
    </submittedName>
</protein>
<evidence type="ECO:0000313" key="4">
    <source>
        <dbReference type="Proteomes" id="UP001219518"/>
    </source>
</evidence>
<dbReference type="AlphaFoldDB" id="A0AAE1HX95"/>
<reference evidence="3" key="2">
    <citation type="journal article" date="2023" name="BMC Genomics">
        <title>Pest status, molecular evolution, and epigenetic factors derived from the genome assembly of Frankliniella fusca, a thysanopteran phytovirus vector.</title>
        <authorList>
            <person name="Catto M.A."/>
            <person name="Labadie P.E."/>
            <person name="Jacobson A.L."/>
            <person name="Kennedy G.G."/>
            <person name="Srinivasan R."/>
            <person name="Hunt B.G."/>
        </authorList>
    </citation>
    <scope>NUCLEOTIDE SEQUENCE</scope>
    <source>
        <strain evidence="3">PL_HMW_Pooled</strain>
    </source>
</reference>
<dbReference type="Pfam" id="PF13843">
    <property type="entry name" value="DDE_Tnp_1_7"/>
    <property type="match status" value="1"/>
</dbReference>
<organism evidence="3 4">
    <name type="scientific">Frankliniella fusca</name>
    <dbReference type="NCBI Taxonomy" id="407009"/>
    <lineage>
        <taxon>Eukaryota</taxon>
        <taxon>Metazoa</taxon>
        <taxon>Ecdysozoa</taxon>
        <taxon>Arthropoda</taxon>
        <taxon>Hexapoda</taxon>
        <taxon>Insecta</taxon>
        <taxon>Pterygota</taxon>
        <taxon>Neoptera</taxon>
        <taxon>Paraneoptera</taxon>
        <taxon>Thysanoptera</taxon>
        <taxon>Terebrantia</taxon>
        <taxon>Thripoidea</taxon>
        <taxon>Thripidae</taxon>
        <taxon>Frankliniella</taxon>
    </lineage>
</organism>
<feature type="region of interest" description="Disordered" evidence="1">
    <location>
        <begin position="172"/>
        <end position="193"/>
    </location>
</feature>
<evidence type="ECO:0000256" key="1">
    <source>
        <dbReference type="SAM" id="MobiDB-lite"/>
    </source>
</evidence>
<dbReference type="Proteomes" id="UP001219518">
    <property type="component" value="Unassembled WGS sequence"/>
</dbReference>
<reference evidence="3" key="1">
    <citation type="submission" date="2021-07" db="EMBL/GenBank/DDBJ databases">
        <authorList>
            <person name="Catto M.A."/>
            <person name="Jacobson A."/>
            <person name="Kennedy G."/>
            <person name="Labadie P."/>
            <person name="Hunt B.G."/>
            <person name="Srinivasan R."/>
        </authorList>
    </citation>
    <scope>NUCLEOTIDE SEQUENCE</scope>
    <source>
        <strain evidence="3">PL_HMW_Pooled</strain>
        <tissue evidence="3">Head</tissue>
    </source>
</reference>
<accession>A0AAE1HX95</accession>
<proteinExistence type="predicted"/>
<gene>
    <name evidence="3" type="ORF">KUF71_002859</name>
</gene>
<evidence type="ECO:0000313" key="3">
    <source>
        <dbReference type="EMBL" id="KAK3929138.1"/>
    </source>
</evidence>
<dbReference type="InterPro" id="IPR029526">
    <property type="entry name" value="PGBD"/>
</dbReference>
<name>A0AAE1HX95_9NEOP</name>
<dbReference type="PANTHER" id="PTHR46599:SF3">
    <property type="entry name" value="PIGGYBAC TRANSPOSABLE ELEMENT-DERIVED PROTEIN 4"/>
    <property type="match status" value="1"/>
</dbReference>
<sequence length="193" mass="21219">MVSDNGIREVKWQDKRTITMLSTLPEHDHQLVDTGALTRGPNPQPVLKPGCVIEYNRTKKGIDVSDQLVAYHATDHKGIKWYRKVAIKLITGVAVVNTMVLMRNFSNPAWTLVDVTEAVARELFKASGAIEAIIAPRGRTHKIEVDEGKKSKAGKRFTEYTTVPIPPLRATQRGRGAELGRAPEGVASIAGKD</sequence>
<comment type="caution">
    <text evidence="3">The sequence shown here is derived from an EMBL/GenBank/DDBJ whole genome shotgun (WGS) entry which is preliminary data.</text>
</comment>
<keyword evidence="4" id="KW-1185">Reference proteome</keyword>